<dbReference type="KEGG" id="sarm:DVA86_01305"/>
<dbReference type="Pfam" id="PF00717">
    <property type="entry name" value="Peptidase_S24"/>
    <property type="match status" value="1"/>
</dbReference>
<dbReference type="GO" id="GO:0006465">
    <property type="term" value="P:signal peptide processing"/>
    <property type="evidence" value="ECO:0007669"/>
    <property type="project" value="InterPro"/>
</dbReference>
<feature type="domain" description="Peptidase S24/S26A/S26B/S26C" evidence="4">
    <location>
        <begin position="26"/>
        <end position="93"/>
    </location>
</feature>
<evidence type="ECO:0000313" key="5">
    <source>
        <dbReference type="EMBL" id="AXK31485.1"/>
    </source>
</evidence>
<dbReference type="Proteomes" id="UP000254425">
    <property type="component" value="Chromosome"/>
</dbReference>
<dbReference type="Gene3D" id="2.10.109.10">
    <property type="entry name" value="Umud Fragment, subunit A"/>
    <property type="match status" value="1"/>
</dbReference>
<protein>
    <submittedName>
        <fullName evidence="5">Nickel-type superoxide dismutase maturation protease</fullName>
    </submittedName>
</protein>
<dbReference type="InterPro" id="IPR015927">
    <property type="entry name" value="Peptidase_S24_S26A/B/C"/>
</dbReference>
<evidence type="ECO:0000256" key="3">
    <source>
        <dbReference type="ARBA" id="ARBA00023136"/>
    </source>
</evidence>
<evidence type="ECO:0000313" key="6">
    <source>
        <dbReference type="Proteomes" id="UP000254425"/>
    </source>
</evidence>
<dbReference type="InterPro" id="IPR052064">
    <property type="entry name" value="Mito_IMP1_subunit"/>
</dbReference>
<dbReference type="CDD" id="cd06530">
    <property type="entry name" value="S26_SPase_I"/>
    <property type="match status" value="1"/>
</dbReference>
<dbReference type="InterPro" id="IPR036286">
    <property type="entry name" value="LexA/Signal_pep-like_sf"/>
</dbReference>
<accession>A0A345XIL9</accession>
<dbReference type="PANTHER" id="PTHR12383:SF16">
    <property type="entry name" value="MITOCHONDRIAL INNER MEMBRANE PROTEASE SUBUNIT 1"/>
    <property type="match status" value="1"/>
</dbReference>
<dbReference type="NCBIfam" id="TIGR02754">
    <property type="entry name" value="sod_Ni_protease"/>
    <property type="match status" value="1"/>
</dbReference>
<keyword evidence="6" id="KW-1185">Reference proteome</keyword>
<dbReference type="RefSeq" id="WP_208884281.1">
    <property type="nucleotide sequence ID" value="NZ_CP031320.1"/>
</dbReference>
<evidence type="ECO:0000256" key="1">
    <source>
        <dbReference type="ARBA" id="ARBA00004308"/>
    </source>
</evidence>
<keyword evidence="2" id="KW-0378">Hydrolase</keyword>
<dbReference type="GO" id="GO:0012505">
    <property type="term" value="C:endomembrane system"/>
    <property type="evidence" value="ECO:0007669"/>
    <property type="project" value="UniProtKB-SubCell"/>
</dbReference>
<evidence type="ECO:0000259" key="4">
    <source>
        <dbReference type="Pfam" id="PF00717"/>
    </source>
</evidence>
<evidence type="ECO:0000256" key="2">
    <source>
        <dbReference type="ARBA" id="ARBA00022801"/>
    </source>
</evidence>
<reference evidence="5 6" key="1">
    <citation type="submission" date="2018-07" db="EMBL/GenBank/DDBJ databases">
        <title>Draft genome of the type strain Streptomyces armeniacus ATCC 15676.</title>
        <authorList>
            <person name="Labana P."/>
            <person name="Gosse J.T."/>
            <person name="Boddy C.N."/>
        </authorList>
    </citation>
    <scope>NUCLEOTIDE SEQUENCE [LARGE SCALE GENOMIC DNA]</scope>
    <source>
        <strain evidence="5 6">ATCC 15676</strain>
    </source>
</reference>
<dbReference type="InterPro" id="IPR019533">
    <property type="entry name" value="Peptidase_S26"/>
</dbReference>
<proteinExistence type="predicted"/>
<dbReference type="AlphaFoldDB" id="A0A345XIL9"/>
<dbReference type="GO" id="GO:0004252">
    <property type="term" value="F:serine-type endopeptidase activity"/>
    <property type="evidence" value="ECO:0007669"/>
    <property type="project" value="InterPro"/>
</dbReference>
<organism evidence="5 6">
    <name type="scientific">Streptomyces armeniacus</name>
    <dbReference type="NCBI Taxonomy" id="83291"/>
    <lineage>
        <taxon>Bacteria</taxon>
        <taxon>Bacillati</taxon>
        <taxon>Actinomycetota</taxon>
        <taxon>Actinomycetes</taxon>
        <taxon>Kitasatosporales</taxon>
        <taxon>Streptomycetaceae</taxon>
        <taxon>Streptomyces</taxon>
    </lineage>
</organism>
<name>A0A345XIL9_9ACTN</name>
<gene>
    <name evidence="5" type="primary">sodX</name>
    <name evidence="5" type="ORF">DVA86_01305</name>
</gene>
<keyword evidence="5" id="KW-0645">Protease</keyword>
<dbReference type="SUPFAM" id="SSF51306">
    <property type="entry name" value="LexA/Signal peptidase"/>
    <property type="match status" value="1"/>
</dbReference>
<dbReference type="EMBL" id="CP031320">
    <property type="protein sequence ID" value="AXK31485.1"/>
    <property type="molecule type" value="Genomic_DNA"/>
</dbReference>
<dbReference type="PANTHER" id="PTHR12383">
    <property type="entry name" value="PROTEASE FAMILY S26 MITOCHONDRIAL INNER MEMBRANE PROTEASE-RELATED"/>
    <property type="match status" value="1"/>
</dbReference>
<keyword evidence="3" id="KW-0472">Membrane</keyword>
<comment type="subcellular location">
    <subcellularLocation>
        <location evidence="1">Endomembrane system</location>
    </subcellularLocation>
</comment>
<dbReference type="InterPro" id="IPR014124">
    <property type="entry name" value="Pept_S26A_Sod_Ni_maturase"/>
</dbReference>
<sequence length="150" mass="16918">MPERARERPQEREQQDAHGRGLLSRIGLAEVYNPSMMPTLRPGDQLVVHYGAAVRPGDIVVLRHPFQHDLLIVKRAVGRRTGGWWVQGDNPAVFNDSREFGAVPDELLVARAWLRLRSPRGIQLSVTSVLGWALSAVRPLGPFSRRFRAR</sequence>